<dbReference type="GO" id="GO:0046872">
    <property type="term" value="F:metal ion binding"/>
    <property type="evidence" value="ECO:0007669"/>
    <property type="project" value="UniProtKB-UniRule"/>
</dbReference>
<evidence type="ECO:0000256" key="3">
    <source>
        <dbReference type="ARBA" id="ARBA00022801"/>
    </source>
</evidence>
<dbReference type="InterPro" id="IPR013647">
    <property type="entry name" value="OligopepF_N_dom"/>
</dbReference>
<dbReference type="Proteomes" id="UP000317909">
    <property type="component" value="Chromosome"/>
</dbReference>
<dbReference type="NCBIfam" id="TIGR00181">
    <property type="entry name" value="pepF"/>
    <property type="match status" value="1"/>
</dbReference>
<evidence type="ECO:0000259" key="8">
    <source>
        <dbReference type="Pfam" id="PF01432"/>
    </source>
</evidence>
<dbReference type="Gene3D" id="1.10.287.830">
    <property type="entry name" value="putative peptidase helix hairpin domain like"/>
    <property type="match status" value="1"/>
</dbReference>
<keyword evidence="11" id="KW-1185">Reference proteome</keyword>
<dbReference type="Pfam" id="PF08439">
    <property type="entry name" value="Peptidase_M3_N"/>
    <property type="match status" value="1"/>
</dbReference>
<comment type="function">
    <text evidence="6">Has oligopeptidase activity and degrades a variety of small bioactive peptides.</text>
</comment>
<dbReference type="SUPFAM" id="SSF55486">
    <property type="entry name" value="Metalloproteases ('zincins'), catalytic domain"/>
    <property type="match status" value="1"/>
</dbReference>
<dbReference type="OrthoDB" id="9766487at2"/>
<dbReference type="Pfam" id="PF01432">
    <property type="entry name" value="Peptidase_M3"/>
    <property type="match status" value="1"/>
</dbReference>
<dbReference type="InterPro" id="IPR001567">
    <property type="entry name" value="Pept_M3A_M3B_dom"/>
</dbReference>
<comment type="similarity">
    <text evidence="6">Belongs to the peptidase M3B family.</text>
</comment>
<evidence type="ECO:0000256" key="6">
    <source>
        <dbReference type="RuleBase" id="RU368091"/>
    </source>
</evidence>
<proteinExistence type="inferred from homology"/>
<feature type="domain" description="Peptidase M3A/M3B catalytic" evidence="8">
    <location>
        <begin position="221"/>
        <end position="602"/>
    </location>
</feature>
<dbReference type="CDD" id="cd09608">
    <property type="entry name" value="M3B_PepF"/>
    <property type="match status" value="1"/>
</dbReference>
<evidence type="ECO:0000256" key="5">
    <source>
        <dbReference type="ARBA" id="ARBA00023049"/>
    </source>
</evidence>
<dbReference type="InterPro" id="IPR042088">
    <property type="entry name" value="OligoPept_F_C"/>
</dbReference>
<dbReference type="GO" id="GO:0006518">
    <property type="term" value="P:peptide metabolic process"/>
    <property type="evidence" value="ECO:0007669"/>
    <property type="project" value="TreeGrafter"/>
</dbReference>
<accession>A0A517U5H2</accession>
<dbReference type="PANTHER" id="PTHR11804">
    <property type="entry name" value="PROTEASE M3 THIMET OLIGOPEPTIDASE-RELATED"/>
    <property type="match status" value="1"/>
</dbReference>
<dbReference type="GO" id="GO:0006508">
    <property type="term" value="P:proteolysis"/>
    <property type="evidence" value="ECO:0007669"/>
    <property type="project" value="UniProtKB-KW"/>
</dbReference>
<dbReference type="GO" id="GO:0004222">
    <property type="term" value="F:metalloendopeptidase activity"/>
    <property type="evidence" value="ECO:0007669"/>
    <property type="project" value="UniProtKB-UniRule"/>
</dbReference>
<dbReference type="InterPro" id="IPR004438">
    <property type="entry name" value="Peptidase_M3B"/>
</dbReference>
<evidence type="ECO:0000256" key="2">
    <source>
        <dbReference type="ARBA" id="ARBA00022723"/>
    </source>
</evidence>
<keyword evidence="5 6" id="KW-0482">Metalloprotease</keyword>
<evidence type="ECO:0000256" key="4">
    <source>
        <dbReference type="ARBA" id="ARBA00022833"/>
    </source>
</evidence>
<gene>
    <name evidence="10" type="primary">pepF1</name>
    <name evidence="10" type="ORF">I41_51300</name>
</gene>
<evidence type="ECO:0000259" key="9">
    <source>
        <dbReference type="Pfam" id="PF08439"/>
    </source>
</evidence>
<keyword evidence="4 6" id="KW-0862">Zinc</keyword>
<dbReference type="AlphaFoldDB" id="A0A517U5H2"/>
<organism evidence="10 11">
    <name type="scientific">Lacipirellula limnantheis</name>
    <dbReference type="NCBI Taxonomy" id="2528024"/>
    <lineage>
        <taxon>Bacteria</taxon>
        <taxon>Pseudomonadati</taxon>
        <taxon>Planctomycetota</taxon>
        <taxon>Planctomycetia</taxon>
        <taxon>Pirellulales</taxon>
        <taxon>Lacipirellulaceae</taxon>
        <taxon>Lacipirellula</taxon>
    </lineage>
</organism>
<sequence length="616" mass="70186">MATSKAKSPKVKSSAKPKAKTLPPREKVKVDDTWNLDSLFKNDQEWEAAFEKWKKLIPKFEKFRGTLADGPKQLAACLKFDEEFDRVGERLGTYAFLKSTEDQASSNYQRMKGRQNHAGSEASQAASFIRPEILAIPAKKMKEYMASKELAHYRLVLERIQRYKPHTLSDGEERLLAMQSEMSDASNRIFRQLNDADLKFGMVKDESGDEIELSHSSFSALLHSPNREVRKTAFHQYYDVFAAHQNTLAATLGGSVQRDVYYAKARGYTSARAAALFPDNVPMSVYDNLIEEVHRRLPALYRYFDLRQRKMKLKKIHQYDTYVPILSDLDQTRTWKQGVEAVMSSLTPLGDEYCSVLEKGLTTARWCDRYPNRGKQSGAFSCGSFDGAPYILMNYEPKVLDHVFTLAHEAGHSMHSYYSSKTQPFIYYDYVIFVAEVASTFNEQLLSRKLMDDAKTKEERAYLINRDIDAIRGTIIRQTMFAEFEKLIHESAEAGEPLTVDAFQKIYGDLLSLYFGPDFAIDDELKLECFRIPHFYRAFYVYKYATGLSAAIALSERVLNGGKQELNDYLSFLKGGCSKDPLDLLKDAGVDMTTPAPVAAALDRFESLVKELDELL</sequence>
<dbReference type="EMBL" id="CP036339">
    <property type="protein sequence ID" value="QDT75886.1"/>
    <property type="molecule type" value="Genomic_DNA"/>
</dbReference>
<evidence type="ECO:0000313" key="11">
    <source>
        <dbReference type="Proteomes" id="UP000317909"/>
    </source>
</evidence>
<dbReference type="RefSeq" id="WP_145435656.1">
    <property type="nucleotide sequence ID" value="NZ_CP036339.1"/>
</dbReference>
<dbReference type="Gene3D" id="1.20.140.70">
    <property type="entry name" value="Oligopeptidase f, N-terminal domain"/>
    <property type="match status" value="1"/>
</dbReference>
<dbReference type="PANTHER" id="PTHR11804:SF84">
    <property type="entry name" value="SACCHAROLYSIN"/>
    <property type="match status" value="1"/>
</dbReference>
<comment type="cofactor">
    <cofactor evidence="6">
        <name>Zn(2+)</name>
        <dbReference type="ChEBI" id="CHEBI:29105"/>
    </cofactor>
    <text evidence="6">Binds 1 zinc ion.</text>
</comment>
<name>A0A517U5H2_9BACT</name>
<protein>
    <recommendedName>
        <fullName evidence="6">Oligopeptidase F</fullName>
        <ecNumber evidence="6">3.4.24.-</ecNumber>
    </recommendedName>
</protein>
<dbReference type="EC" id="3.4.24.-" evidence="6"/>
<feature type="region of interest" description="Disordered" evidence="7">
    <location>
        <begin position="1"/>
        <end position="27"/>
    </location>
</feature>
<keyword evidence="1 6" id="KW-0645">Protease</keyword>
<evidence type="ECO:0000313" key="10">
    <source>
        <dbReference type="EMBL" id="QDT75886.1"/>
    </source>
</evidence>
<dbReference type="KEGG" id="llh:I41_51300"/>
<reference evidence="10 11" key="1">
    <citation type="submission" date="2019-02" db="EMBL/GenBank/DDBJ databases">
        <title>Deep-cultivation of Planctomycetes and their phenomic and genomic characterization uncovers novel biology.</title>
        <authorList>
            <person name="Wiegand S."/>
            <person name="Jogler M."/>
            <person name="Boedeker C."/>
            <person name="Pinto D."/>
            <person name="Vollmers J."/>
            <person name="Rivas-Marin E."/>
            <person name="Kohn T."/>
            <person name="Peeters S.H."/>
            <person name="Heuer A."/>
            <person name="Rast P."/>
            <person name="Oberbeckmann S."/>
            <person name="Bunk B."/>
            <person name="Jeske O."/>
            <person name="Meyerdierks A."/>
            <person name="Storesund J.E."/>
            <person name="Kallscheuer N."/>
            <person name="Luecker S."/>
            <person name="Lage O.M."/>
            <person name="Pohl T."/>
            <person name="Merkel B.J."/>
            <person name="Hornburger P."/>
            <person name="Mueller R.-W."/>
            <person name="Bruemmer F."/>
            <person name="Labrenz M."/>
            <person name="Spormann A.M."/>
            <person name="Op den Camp H."/>
            <person name="Overmann J."/>
            <person name="Amann R."/>
            <person name="Jetten M.S.M."/>
            <person name="Mascher T."/>
            <person name="Medema M.H."/>
            <person name="Devos D.P."/>
            <person name="Kaster A.-K."/>
            <person name="Ovreas L."/>
            <person name="Rohde M."/>
            <person name="Galperin M.Y."/>
            <person name="Jogler C."/>
        </authorList>
    </citation>
    <scope>NUCLEOTIDE SEQUENCE [LARGE SCALE GENOMIC DNA]</scope>
    <source>
        <strain evidence="10 11">I41</strain>
    </source>
</reference>
<feature type="domain" description="Oligopeptidase F N-terminal" evidence="9">
    <location>
        <begin position="132"/>
        <end position="200"/>
    </location>
</feature>
<evidence type="ECO:0000256" key="1">
    <source>
        <dbReference type="ARBA" id="ARBA00022670"/>
    </source>
</evidence>
<keyword evidence="2 6" id="KW-0479">Metal-binding</keyword>
<dbReference type="InterPro" id="IPR045090">
    <property type="entry name" value="Pept_M3A_M3B"/>
</dbReference>
<keyword evidence="3 6" id="KW-0378">Hydrolase</keyword>
<feature type="compositionally biased region" description="Basic residues" evidence="7">
    <location>
        <begin position="7"/>
        <end position="19"/>
    </location>
</feature>
<evidence type="ECO:0000256" key="7">
    <source>
        <dbReference type="SAM" id="MobiDB-lite"/>
    </source>
</evidence>
<dbReference type="Gene3D" id="1.10.1370.20">
    <property type="entry name" value="Oligoendopeptidase f, C-terminal domain"/>
    <property type="match status" value="1"/>
</dbReference>